<dbReference type="GO" id="GO:0009231">
    <property type="term" value="P:riboflavin biosynthetic process"/>
    <property type="evidence" value="ECO:0007669"/>
    <property type="project" value="InterPro"/>
</dbReference>
<evidence type="ECO:0000259" key="1">
    <source>
        <dbReference type="Pfam" id="PF01872"/>
    </source>
</evidence>
<dbReference type="PANTHER" id="PTHR38011:SF2">
    <property type="entry name" value="BIFUNCTIONAL DEAMINASE-REDUCTASE DOMAIN PROTEIN"/>
    <property type="match status" value="1"/>
</dbReference>
<dbReference type="Pfam" id="PF01872">
    <property type="entry name" value="RibD_C"/>
    <property type="match status" value="1"/>
</dbReference>
<gene>
    <name evidence="2" type="ORF">ABEG17_03975</name>
</gene>
<accession>A0AAU7JVR2</accession>
<dbReference type="AlphaFoldDB" id="A0AAU7JVR2"/>
<evidence type="ECO:0000313" key="2">
    <source>
        <dbReference type="EMBL" id="XBO44506.1"/>
    </source>
</evidence>
<dbReference type="GO" id="GO:0008703">
    <property type="term" value="F:5-amino-6-(5-phosphoribosylamino)uracil reductase activity"/>
    <property type="evidence" value="ECO:0007669"/>
    <property type="project" value="InterPro"/>
</dbReference>
<dbReference type="RefSeq" id="WP_406831992.1">
    <property type="nucleotide sequence ID" value="NZ_CP157483.1"/>
</dbReference>
<dbReference type="InterPro" id="IPR002734">
    <property type="entry name" value="RibDG_C"/>
</dbReference>
<dbReference type="PANTHER" id="PTHR38011">
    <property type="entry name" value="DIHYDROFOLATE REDUCTASE FAMILY PROTEIN (AFU_ORTHOLOGUE AFUA_8G06820)"/>
    <property type="match status" value="1"/>
</dbReference>
<name>A0AAU7JVR2_9MICO</name>
<dbReference type="Gene3D" id="3.40.430.10">
    <property type="entry name" value="Dihydrofolate Reductase, subunit A"/>
    <property type="match status" value="1"/>
</dbReference>
<proteinExistence type="predicted"/>
<dbReference type="EMBL" id="CP157483">
    <property type="protein sequence ID" value="XBO44506.1"/>
    <property type="molecule type" value="Genomic_DNA"/>
</dbReference>
<sequence length="190" mass="21194">MRKVVLYTLLSLDGAVDDPDRFFARDGERAEVPEFDTAMVDNEEEIIATQDTVLLGRAMYDAWSRFWPTAEHQPFANFINNVKKYVVTSTPLSNTWHNAEPVHGPVEQVVRDLKARPGADIGIHGSIQLAQSMLAAGLVDTLQLVVGPTMGFTGRKLFDGTDRPHRLDLVRARPTPSGALLLTYHDRGRR</sequence>
<organism evidence="2">
    <name type="scientific">Pedococcus sp. KACC 23699</name>
    <dbReference type="NCBI Taxonomy" id="3149228"/>
    <lineage>
        <taxon>Bacteria</taxon>
        <taxon>Bacillati</taxon>
        <taxon>Actinomycetota</taxon>
        <taxon>Actinomycetes</taxon>
        <taxon>Micrococcales</taxon>
        <taxon>Intrasporangiaceae</taxon>
        <taxon>Pedococcus</taxon>
    </lineage>
</organism>
<dbReference type="InterPro" id="IPR024072">
    <property type="entry name" value="DHFR-like_dom_sf"/>
</dbReference>
<feature type="domain" description="Bacterial bifunctional deaminase-reductase C-terminal" evidence="1">
    <location>
        <begin position="2"/>
        <end position="180"/>
    </location>
</feature>
<dbReference type="InterPro" id="IPR050765">
    <property type="entry name" value="Riboflavin_Biosynth_HTPR"/>
</dbReference>
<dbReference type="SUPFAM" id="SSF53597">
    <property type="entry name" value="Dihydrofolate reductase-like"/>
    <property type="match status" value="1"/>
</dbReference>
<reference evidence="2" key="1">
    <citation type="submission" date="2024-05" db="EMBL/GenBank/DDBJ databases">
        <authorList>
            <person name="Kim S."/>
            <person name="Heo J."/>
            <person name="Choi H."/>
            <person name="Choi Y."/>
            <person name="Kwon S.-W."/>
            <person name="Kim Y."/>
        </authorList>
    </citation>
    <scope>NUCLEOTIDE SEQUENCE</scope>
    <source>
        <strain evidence="2">KACC 23699</strain>
    </source>
</reference>
<protein>
    <submittedName>
        <fullName evidence="2">Dihydrofolate reductase family protein</fullName>
    </submittedName>
</protein>